<dbReference type="Gene3D" id="3.10.620.30">
    <property type="match status" value="1"/>
</dbReference>
<dbReference type="GO" id="GO:0005634">
    <property type="term" value="C:nucleus"/>
    <property type="evidence" value="ECO:0007669"/>
    <property type="project" value="TreeGrafter"/>
</dbReference>
<feature type="compositionally biased region" description="Low complexity" evidence="6">
    <location>
        <begin position="47"/>
        <end position="57"/>
    </location>
</feature>
<gene>
    <name evidence="8" type="ORF">WHR41_03804</name>
</gene>
<dbReference type="SUPFAM" id="SSF54001">
    <property type="entry name" value="Cysteine proteinases"/>
    <property type="match status" value="1"/>
</dbReference>
<evidence type="ECO:0000313" key="8">
    <source>
        <dbReference type="EMBL" id="KAL1587478.1"/>
    </source>
</evidence>
<protein>
    <recommendedName>
        <fullName evidence="5">Protein PNG1</fullName>
    </recommendedName>
    <alternativeName>
        <fullName evidence="4">Protein png1</fullName>
    </alternativeName>
</protein>
<dbReference type="PANTHER" id="PTHR12143">
    <property type="entry name" value="PEPTIDE N-GLYCANASE PNGASE -RELATED"/>
    <property type="match status" value="1"/>
</dbReference>
<name>A0AB34KW27_9PEZI</name>
<comment type="caution">
    <text evidence="8">The sequence shown here is derived from an EMBL/GenBank/DDBJ whole genome shotgun (WGS) entry which is preliminary data.</text>
</comment>
<feature type="region of interest" description="Disordered" evidence="6">
    <location>
        <begin position="418"/>
        <end position="441"/>
    </location>
</feature>
<dbReference type="Gene3D" id="2.20.25.10">
    <property type="match status" value="1"/>
</dbReference>
<dbReference type="Pfam" id="PF01841">
    <property type="entry name" value="Transglut_core"/>
    <property type="match status" value="1"/>
</dbReference>
<dbReference type="InterPro" id="IPR038765">
    <property type="entry name" value="Papain-like_cys_pep_sf"/>
</dbReference>
<evidence type="ECO:0000256" key="6">
    <source>
        <dbReference type="SAM" id="MobiDB-lite"/>
    </source>
</evidence>
<feature type="compositionally biased region" description="Polar residues" evidence="6">
    <location>
        <begin position="20"/>
        <end position="39"/>
    </location>
</feature>
<dbReference type="GO" id="GO:0036503">
    <property type="term" value="P:ERAD pathway"/>
    <property type="evidence" value="ECO:0007669"/>
    <property type="project" value="UniProtKB-ARBA"/>
</dbReference>
<dbReference type="AlphaFoldDB" id="A0AB34KW27"/>
<dbReference type="Proteomes" id="UP000803884">
    <property type="component" value="Unassembled WGS sequence"/>
</dbReference>
<dbReference type="GeneID" id="96005248"/>
<proteinExistence type="inferred from homology"/>
<reference evidence="8 9" key="1">
    <citation type="journal article" date="2020" name="Microbiol. Resour. Announc.">
        <title>Draft Genome Sequence of a Cladosporium Species Isolated from the Mesophotic Ascidian Didemnum maculosum.</title>
        <authorList>
            <person name="Gioti A."/>
            <person name="Siaperas R."/>
            <person name="Nikolaivits E."/>
            <person name="Le Goff G."/>
            <person name="Ouazzani J."/>
            <person name="Kotoulas G."/>
            <person name="Topakas E."/>
        </authorList>
    </citation>
    <scope>NUCLEOTIDE SEQUENCE [LARGE SCALE GENOMIC DNA]</scope>
    <source>
        <strain evidence="8 9">TM138-S3</strain>
    </source>
</reference>
<keyword evidence="2" id="KW-0479">Metal-binding</keyword>
<evidence type="ECO:0000313" key="9">
    <source>
        <dbReference type="Proteomes" id="UP000803884"/>
    </source>
</evidence>
<keyword evidence="3" id="KW-0862">Zinc</keyword>
<dbReference type="GO" id="GO:0006516">
    <property type="term" value="P:glycoprotein catabolic process"/>
    <property type="evidence" value="ECO:0007669"/>
    <property type="project" value="TreeGrafter"/>
</dbReference>
<evidence type="ECO:0000256" key="5">
    <source>
        <dbReference type="ARBA" id="ARBA00071953"/>
    </source>
</evidence>
<dbReference type="FunFam" id="3.10.620.30:FF:000004">
    <property type="entry name" value="Peptidase (PNG1)"/>
    <property type="match status" value="1"/>
</dbReference>
<dbReference type="InterPro" id="IPR050883">
    <property type="entry name" value="PNGase"/>
</dbReference>
<evidence type="ECO:0000256" key="2">
    <source>
        <dbReference type="ARBA" id="ARBA00022723"/>
    </source>
</evidence>
<sequence length="460" mass="52502">MDNRSGMPRRKPVPQPQQQLSENWAQDLTAQFRRTLSTKRMNDLSRRPASQRRAPSSLATEFFVDRSASAQTPPAPSRQAPPVPGVPHLEAQTPMTPPPSYNASLKNIPIVPTAPTDSRSLRFRSMLMSLSNTPCKWENPGLLDEALGVIPLERIYNAAQEESDLFEAEAASLGKKPAWGYQDCVIRALMKWFRREFFEWVNNPKCTACHAPTVAKGMAAPLSDESARGASRVELYQCSNQYCQSYERFPRYNDAFVLLQTRRGRVGEWANCFTMLCRAIGSRVRWVWNAEDHVWTEVYSVHRKRWVHVDCCEEAWDAPLLYTQGWRKKLSYCIAFSADGCADVTRRYVRDSNCAVRRNKCSEGDLIHILREIKAMRRKDMDKKEKFRLMSEDTREDEEFRRNVIESLALTISRILPGGDAATKGSQRSDPDAQKAAEARQEAELLRARGVRGAPNQRQQ</sequence>
<feature type="domain" description="Transglutaminase-like" evidence="7">
    <location>
        <begin position="258"/>
        <end position="313"/>
    </location>
</feature>
<feature type="region of interest" description="Disordered" evidence="6">
    <location>
        <begin position="1"/>
        <end position="108"/>
    </location>
</feature>
<dbReference type="SMART" id="SM00460">
    <property type="entry name" value="TGc"/>
    <property type="match status" value="1"/>
</dbReference>
<dbReference type="GO" id="GO:0005829">
    <property type="term" value="C:cytosol"/>
    <property type="evidence" value="ECO:0007669"/>
    <property type="project" value="TreeGrafter"/>
</dbReference>
<dbReference type="FunFam" id="2.20.25.10:FF:000011">
    <property type="entry name" value="peptide-N(4)-(N-acetyl-beta- glucosaminyl)asparagine amidase"/>
    <property type="match status" value="1"/>
</dbReference>
<keyword evidence="9" id="KW-1185">Reference proteome</keyword>
<organism evidence="8 9">
    <name type="scientific">Cladosporium halotolerans</name>
    <dbReference type="NCBI Taxonomy" id="1052096"/>
    <lineage>
        <taxon>Eukaryota</taxon>
        <taxon>Fungi</taxon>
        <taxon>Dikarya</taxon>
        <taxon>Ascomycota</taxon>
        <taxon>Pezizomycotina</taxon>
        <taxon>Dothideomycetes</taxon>
        <taxon>Dothideomycetidae</taxon>
        <taxon>Cladosporiales</taxon>
        <taxon>Cladosporiaceae</taxon>
        <taxon>Cladosporium</taxon>
    </lineage>
</organism>
<evidence type="ECO:0000259" key="7">
    <source>
        <dbReference type="SMART" id="SM00460"/>
    </source>
</evidence>
<dbReference type="InterPro" id="IPR002931">
    <property type="entry name" value="Transglutaminase-like"/>
</dbReference>
<dbReference type="PANTHER" id="PTHR12143:SF19">
    <property type="entry name" value="PEPTIDE-N(4)-(N-ACETYL-BETA-GLUCOSAMINYL)ASPARAGINE AMIDASE"/>
    <property type="match status" value="1"/>
</dbReference>
<dbReference type="GO" id="GO:0000224">
    <property type="term" value="F:peptide-N4-(N-acetyl-beta-glucosaminyl)asparagine amidase activity"/>
    <property type="evidence" value="ECO:0007669"/>
    <property type="project" value="UniProtKB-ARBA"/>
</dbReference>
<evidence type="ECO:0000256" key="1">
    <source>
        <dbReference type="ARBA" id="ARBA00009390"/>
    </source>
</evidence>
<feature type="compositionally biased region" description="Pro residues" evidence="6">
    <location>
        <begin position="73"/>
        <end position="85"/>
    </location>
</feature>
<dbReference type="RefSeq" id="XP_069230583.1">
    <property type="nucleotide sequence ID" value="XM_069372410.1"/>
</dbReference>
<comment type="similarity">
    <text evidence="1">Belongs to the transglutaminase-like superfamily. PNGase family.</text>
</comment>
<dbReference type="GO" id="GO:0046872">
    <property type="term" value="F:metal ion binding"/>
    <property type="evidence" value="ECO:0007669"/>
    <property type="project" value="UniProtKB-KW"/>
</dbReference>
<feature type="compositionally biased region" description="Basic and acidic residues" evidence="6">
    <location>
        <begin position="427"/>
        <end position="441"/>
    </location>
</feature>
<dbReference type="EMBL" id="JAAQHG020000010">
    <property type="protein sequence ID" value="KAL1587478.1"/>
    <property type="molecule type" value="Genomic_DNA"/>
</dbReference>
<accession>A0AB34KW27</accession>
<evidence type="ECO:0000256" key="4">
    <source>
        <dbReference type="ARBA" id="ARBA00071430"/>
    </source>
</evidence>
<evidence type="ECO:0000256" key="3">
    <source>
        <dbReference type="ARBA" id="ARBA00022833"/>
    </source>
</evidence>